<protein>
    <submittedName>
        <fullName evidence="4">Uncharacterized protein</fullName>
    </submittedName>
</protein>
<sequence>MVLGSSRPMFLVAALGLAALVSAKSQFGEACSQSNAHLDAGSFQLLTDCDPTLYCADNSTCAYKGCRKDTYPFGYNDYLYDQLPPLCPEGQFCPDEADQCKPQVAIGEGCQKDRDDECQRPPNYKDLAGYLNTNGTACLNFTCYLADVTLGQTCVNDNTPYTAYNDEGAAYAFIVSRDNCANGLYCDGTELKCMKSKLVGAVCSGNKECLSYNCDNSKCGKAADAVVHPPSWQYVLIGLGILILIGGVMTGLWLMHRRSRKENQIKLEQYYNEQIAYRQSIMSMSHAKNSLLSLPPNTSPDFARQSLYRDNDAGWSSATDGGLVPPNMRRDSTSGWSDSDKPTSNMAQADSEVLLMPDQRYADAPESSRRFR</sequence>
<feature type="region of interest" description="Disordered" evidence="1">
    <location>
        <begin position="314"/>
        <end position="372"/>
    </location>
</feature>
<evidence type="ECO:0000256" key="2">
    <source>
        <dbReference type="SAM" id="Phobius"/>
    </source>
</evidence>
<reference evidence="4" key="2">
    <citation type="submission" date="2024-01" db="EMBL/GenBank/DDBJ databases">
        <title>Comparative genomics of Cryptococcus and Kwoniella reveals pathogenesis evolution and contrasting modes of karyotype evolution via chromosome fusion or intercentromeric recombination.</title>
        <authorList>
            <person name="Coelho M.A."/>
            <person name="David-Palma M."/>
            <person name="Shea T."/>
            <person name="Bowers K."/>
            <person name="McGinley-Smith S."/>
            <person name="Mohammad A.W."/>
            <person name="Gnirke A."/>
            <person name="Yurkov A.M."/>
            <person name="Nowrousian M."/>
            <person name="Sun S."/>
            <person name="Cuomo C.A."/>
            <person name="Heitman J."/>
        </authorList>
    </citation>
    <scope>NUCLEOTIDE SEQUENCE</scope>
    <source>
        <strain evidence="4">CBS 12478</strain>
    </source>
</reference>
<dbReference type="RefSeq" id="XP_031857992.1">
    <property type="nucleotide sequence ID" value="XM_032007735.1"/>
</dbReference>
<organism evidence="4 5">
    <name type="scientific">Kwoniella shandongensis</name>
    <dbReference type="NCBI Taxonomy" id="1734106"/>
    <lineage>
        <taxon>Eukaryota</taxon>
        <taxon>Fungi</taxon>
        <taxon>Dikarya</taxon>
        <taxon>Basidiomycota</taxon>
        <taxon>Agaricomycotina</taxon>
        <taxon>Tremellomycetes</taxon>
        <taxon>Tremellales</taxon>
        <taxon>Cryptococcaceae</taxon>
        <taxon>Kwoniella</taxon>
    </lineage>
</organism>
<feature type="compositionally biased region" description="Basic and acidic residues" evidence="1">
    <location>
        <begin position="360"/>
        <end position="372"/>
    </location>
</feature>
<evidence type="ECO:0000313" key="4">
    <source>
        <dbReference type="EMBL" id="WWD20420.1"/>
    </source>
</evidence>
<dbReference type="AlphaFoldDB" id="A0A5M6BQ85"/>
<name>A0A5M6BQ85_9TREE</name>
<keyword evidence="5" id="KW-1185">Reference proteome</keyword>
<accession>A0A5M6BQ85</accession>
<reference evidence="4" key="1">
    <citation type="submission" date="2017-08" db="EMBL/GenBank/DDBJ databases">
        <authorList>
            <person name="Cuomo C."/>
            <person name="Billmyre B."/>
            <person name="Heitman J."/>
        </authorList>
    </citation>
    <scope>NUCLEOTIDE SEQUENCE</scope>
    <source>
        <strain evidence="4">CBS 12478</strain>
    </source>
</reference>
<evidence type="ECO:0000313" key="5">
    <source>
        <dbReference type="Proteomes" id="UP000322225"/>
    </source>
</evidence>
<proteinExistence type="predicted"/>
<keyword evidence="3" id="KW-0732">Signal</keyword>
<gene>
    <name evidence="4" type="ORF">CI109_104896</name>
</gene>
<dbReference type="GeneID" id="43591906"/>
<feature type="compositionally biased region" description="Polar residues" evidence="1">
    <location>
        <begin position="333"/>
        <end position="348"/>
    </location>
</feature>
<feature type="transmembrane region" description="Helical" evidence="2">
    <location>
        <begin position="232"/>
        <end position="255"/>
    </location>
</feature>
<feature type="chain" id="PRO_5044017179" evidence="3">
    <location>
        <begin position="24"/>
        <end position="372"/>
    </location>
</feature>
<evidence type="ECO:0000256" key="3">
    <source>
        <dbReference type="SAM" id="SignalP"/>
    </source>
</evidence>
<evidence type="ECO:0000256" key="1">
    <source>
        <dbReference type="SAM" id="MobiDB-lite"/>
    </source>
</evidence>
<dbReference type="OrthoDB" id="195231at2759"/>
<keyword evidence="2" id="KW-0812">Transmembrane</keyword>
<keyword evidence="2" id="KW-1133">Transmembrane helix</keyword>
<keyword evidence="2" id="KW-0472">Membrane</keyword>
<feature type="signal peptide" evidence="3">
    <location>
        <begin position="1"/>
        <end position="23"/>
    </location>
</feature>
<dbReference type="EMBL" id="CP144058">
    <property type="protein sequence ID" value="WWD20420.1"/>
    <property type="molecule type" value="Genomic_DNA"/>
</dbReference>
<dbReference type="Proteomes" id="UP000322225">
    <property type="component" value="Chromosome 8"/>
</dbReference>
<dbReference type="KEGG" id="ksn:43591906"/>